<proteinExistence type="predicted"/>
<dbReference type="AlphaFoldDB" id="A0A0G1IWY2"/>
<sequence length="135" mass="15496">MSKIFDYELEEAAIRFEEMTPRLHKSAEYSVGFSQNEQSGIWYPYVYFSSDPLKNGKPSKILIVYKQERGFQIVLGGFFVIICGEPFKALPQLVMEQELDIVILSTMAQWLKMEASIEAHLRMVLDNVIASVQPL</sequence>
<gene>
    <name evidence="1" type="ORF">UW23_C0003G0033</name>
</gene>
<evidence type="ECO:0000313" key="1">
    <source>
        <dbReference type="EMBL" id="KKT36302.1"/>
    </source>
</evidence>
<name>A0A0G1IWY2_9BACT</name>
<dbReference type="EMBL" id="LCHN01000003">
    <property type="protein sequence ID" value="KKT36302.1"/>
    <property type="molecule type" value="Genomic_DNA"/>
</dbReference>
<organism evidence="1 2">
    <name type="scientific">Candidatus Collierbacteria bacterium GW2011_GWA1_44_12</name>
    <dbReference type="NCBI Taxonomy" id="1618376"/>
    <lineage>
        <taxon>Bacteria</taxon>
        <taxon>Candidatus Collieribacteriota</taxon>
    </lineage>
</organism>
<accession>A0A0G1IWY2</accession>
<evidence type="ECO:0000313" key="2">
    <source>
        <dbReference type="Proteomes" id="UP000034069"/>
    </source>
</evidence>
<dbReference type="Proteomes" id="UP000034069">
    <property type="component" value="Unassembled WGS sequence"/>
</dbReference>
<protein>
    <submittedName>
        <fullName evidence="1">Uncharacterized protein</fullName>
    </submittedName>
</protein>
<reference evidence="1 2" key="1">
    <citation type="journal article" date="2015" name="Nature">
        <title>rRNA introns, odd ribosomes, and small enigmatic genomes across a large radiation of phyla.</title>
        <authorList>
            <person name="Brown C.T."/>
            <person name="Hug L.A."/>
            <person name="Thomas B.C."/>
            <person name="Sharon I."/>
            <person name="Castelle C.J."/>
            <person name="Singh A."/>
            <person name="Wilkins M.J."/>
            <person name="Williams K.H."/>
            <person name="Banfield J.F."/>
        </authorList>
    </citation>
    <scope>NUCLEOTIDE SEQUENCE [LARGE SCALE GENOMIC DNA]</scope>
</reference>
<comment type="caution">
    <text evidence="1">The sequence shown here is derived from an EMBL/GenBank/DDBJ whole genome shotgun (WGS) entry which is preliminary data.</text>
</comment>